<evidence type="ECO:0000256" key="5">
    <source>
        <dbReference type="ARBA" id="ARBA00023012"/>
    </source>
</evidence>
<evidence type="ECO:0000256" key="1">
    <source>
        <dbReference type="ARBA" id="ARBA00004370"/>
    </source>
</evidence>
<dbReference type="AlphaFoldDB" id="A0A0A0BGB5"/>
<dbReference type="GO" id="GO:0046983">
    <property type="term" value="F:protein dimerization activity"/>
    <property type="evidence" value="ECO:0007669"/>
    <property type="project" value="InterPro"/>
</dbReference>
<keyword evidence="7" id="KW-1133">Transmembrane helix</keyword>
<evidence type="ECO:0000256" key="6">
    <source>
        <dbReference type="SAM" id="Coils"/>
    </source>
</evidence>
<dbReference type="InterPro" id="IPR032244">
    <property type="entry name" value="LapD_MoxY_N"/>
</dbReference>
<reference evidence="9 10" key="1">
    <citation type="submission" date="2014-09" db="EMBL/GenBank/DDBJ databases">
        <authorList>
            <person name="Grob C."/>
            <person name="Taubert M."/>
            <person name="Howat A.M."/>
            <person name="Burns O.J."/>
            <person name="Dixon J.L."/>
            <person name="Chen Y."/>
            <person name="Murrell J.C."/>
        </authorList>
    </citation>
    <scope>NUCLEOTIDE SEQUENCE [LARGE SCALE GENOMIC DNA]</scope>
    <source>
        <strain evidence="9">L4</strain>
    </source>
</reference>
<dbReference type="RefSeq" id="WP_036313815.1">
    <property type="nucleotide sequence ID" value="NZ_JRQD01000003.1"/>
</dbReference>
<dbReference type="Gene3D" id="3.30.565.10">
    <property type="entry name" value="Histidine kinase-like ATPase, C-terminal domain"/>
    <property type="match status" value="1"/>
</dbReference>
<dbReference type="PANTHER" id="PTHR24421">
    <property type="entry name" value="NITRATE/NITRITE SENSOR PROTEIN NARX-RELATED"/>
    <property type="match status" value="1"/>
</dbReference>
<dbReference type="InterPro" id="IPR036890">
    <property type="entry name" value="HATPase_C_sf"/>
</dbReference>
<feature type="transmembrane region" description="Helical" evidence="7">
    <location>
        <begin position="153"/>
        <end position="173"/>
    </location>
</feature>
<keyword evidence="3" id="KW-0808">Transferase</keyword>
<keyword evidence="4 9" id="KW-0418">Kinase</keyword>
<dbReference type="EMBL" id="JRQD01000003">
    <property type="protein sequence ID" value="KGM06996.1"/>
    <property type="molecule type" value="Genomic_DNA"/>
</dbReference>
<dbReference type="InterPro" id="IPR003660">
    <property type="entry name" value="HAMP_dom"/>
</dbReference>
<name>A0A0A0BGB5_9GAMM</name>
<gene>
    <name evidence="9" type="ORF">LP43_1496</name>
</gene>
<dbReference type="SUPFAM" id="SSF55874">
    <property type="entry name" value="ATPase domain of HSP90 chaperone/DNA topoisomerase II/histidine kinase"/>
    <property type="match status" value="1"/>
</dbReference>
<evidence type="ECO:0000256" key="4">
    <source>
        <dbReference type="ARBA" id="ARBA00022777"/>
    </source>
</evidence>
<dbReference type="InterPro" id="IPR011712">
    <property type="entry name" value="Sig_transdc_His_kin_sub3_dim/P"/>
</dbReference>
<keyword evidence="2" id="KW-0597">Phosphoprotein</keyword>
<dbReference type="SMART" id="SM00387">
    <property type="entry name" value="HATPase_c"/>
    <property type="match status" value="1"/>
</dbReference>
<proteinExistence type="predicted"/>
<protein>
    <submittedName>
        <fullName evidence="9">Two-component sensor histidine kinase</fullName>
    </submittedName>
</protein>
<keyword evidence="6" id="KW-0175">Coiled coil</keyword>
<feature type="domain" description="HAMP" evidence="8">
    <location>
        <begin position="174"/>
        <end position="226"/>
    </location>
</feature>
<dbReference type="PROSITE" id="PS50885">
    <property type="entry name" value="HAMP"/>
    <property type="match status" value="1"/>
</dbReference>
<evidence type="ECO:0000256" key="7">
    <source>
        <dbReference type="SAM" id="Phobius"/>
    </source>
</evidence>
<dbReference type="Pfam" id="PF16448">
    <property type="entry name" value="LapD_MoxY_N"/>
    <property type="match status" value="1"/>
</dbReference>
<dbReference type="GO" id="GO:0016020">
    <property type="term" value="C:membrane"/>
    <property type="evidence" value="ECO:0007669"/>
    <property type="project" value="UniProtKB-SubCell"/>
</dbReference>
<dbReference type="CDD" id="cd16917">
    <property type="entry name" value="HATPase_UhpB-NarQ-NarX-like"/>
    <property type="match status" value="1"/>
</dbReference>
<evidence type="ECO:0000313" key="9">
    <source>
        <dbReference type="EMBL" id="KGM06996.1"/>
    </source>
</evidence>
<keyword evidence="5" id="KW-0902">Two-component regulatory system</keyword>
<evidence type="ECO:0000313" key="10">
    <source>
        <dbReference type="Proteomes" id="UP000029999"/>
    </source>
</evidence>
<dbReference type="InterPro" id="IPR050482">
    <property type="entry name" value="Sensor_HK_TwoCompSys"/>
</dbReference>
<dbReference type="Proteomes" id="UP000029999">
    <property type="component" value="Unassembled WGS sequence"/>
</dbReference>
<evidence type="ECO:0000256" key="3">
    <source>
        <dbReference type="ARBA" id="ARBA00022679"/>
    </source>
</evidence>
<dbReference type="STRING" id="392484.LP43_1496"/>
<evidence type="ECO:0000259" key="8">
    <source>
        <dbReference type="PROSITE" id="PS50885"/>
    </source>
</evidence>
<dbReference type="PANTHER" id="PTHR24421:SF58">
    <property type="entry name" value="SIGNAL TRANSDUCTION HISTIDINE-PROTEIN KINASE_PHOSPHATASE UHPB"/>
    <property type="match status" value="1"/>
</dbReference>
<evidence type="ECO:0000256" key="2">
    <source>
        <dbReference type="ARBA" id="ARBA00022553"/>
    </source>
</evidence>
<feature type="transmembrane region" description="Helical" evidence="7">
    <location>
        <begin position="12"/>
        <end position="30"/>
    </location>
</feature>
<comment type="subcellular location">
    <subcellularLocation>
        <location evidence="1">Membrane</location>
    </subcellularLocation>
</comment>
<feature type="coiled-coil region" evidence="6">
    <location>
        <begin position="207"/>
        <end position="234"/>
    </location>
</feature>
<comment type="caution">
    <text evidence="9">The sequence shown here is derived from an EMBL/GenBank/DDBJ whole genome shotgun (WGS) entry which is preliminary data.</text>
</comment>
<dbReference type="Gene3D" id="1.20.5.1930">
    <property type="match status" value="1"/>
</dbReference>
<dbReference type="Pfam" id="PF02518">
    <property type="entry name" value="HATPase_c"/>
    <property type="match status" value="1"/>
</dbReference>
<keyword evidence="7" id="KW-0472">Membrane</keyword>
<dbReference type="GO" id="GO:0000155">
    <property type="term" value="F:phosphorelay sensor kinase activity"/>
    <property type="evidence" value="ECO:0007669"/>
    <property type="project" value="InterPro"/>
</dbReference>
<keyword evidence="7" id="KW-0812">Transmembrane</keyword>
<dbReference type="InterPro" id="IPR003594">
    <property type="entry name" value="HATPase_dom"/>
</dbReference>
<dbReference type="Pfam" id="PF07730">
    <property type="entry name" value="HisKA_3"/>
    <property type="match status" value="1"/>
</dbReference>
<sequence length="442" mass="50043">MSLRGLINARIVLSVVLILIIGGVMAIWQARQSVQKEINSSFNLALEMLELSFSYPANRMVSEDHWMRQLNAIQKTRHIHISLVNDDGTESEWHSDNELSEQEEPPVWFKMAVTSDYPSASYDIRLLNGSTRTLLIRADPIDEVAEAWSESLAFFWSIVLMMMVIFIAINIVFHSMLRTVHAILTGLRRVESGEYGKKLPRFKISEFDAIAAEVNNLSEALDTARQNNQALARHTMHIQENERQTMSRELHDEMGQSLTAVKAMAVATKQPQAKINEISDSIIGICNHLSVVVRSMMRTLHPLSLADLGLAATLTDLVSEWQRRHPTLKIELNYDEAVDWLNEEVAIHVYRIVQECLTNVVRHSEATQAMVVVRRHFIKGRNQVVIRVEDNGIGGSTEGEGFGVLGMRERVESMGGQFVFESNGNLGVRVRAWMPFIERVND</sequence>
<accession>A0A0A0BGB5</accession>
<organism evidence="9 10">
    <name type="scientific">Methylophaga thiooxydans</name>
    <dbReference type="NCBI Taxonomy" id="392484"/>
    <lineage>
        <taxon>Bacteria</taxon>
        <taxon>Pseudomonadati</taxon>
        <taxon>Pseudomonadota</taxon>
        <taxon>Gammaproteobacteria</taxon>
        <taxon>Thiotrichales</taxon>
        <taxon>Piscirickettsiaceae</taxon>
        <taxon>Methylophaga</taxon>
    </lineage>
</organism>